<reference evidence="2 3" key="1">
    <citation type="submission" date="2016-11" db="EMBL/GenBank/DDBJ databases">
        <title>Trade-off between light-utilization and light-protection in marine flavobacteria.</title>
        <authorList>
            <person name="Kumagai Y."/>
        </authorList>
    </citation>
    <scope>NUCLEOTIDE SEQUENCE [LARGE SCALE GENOMIC DNA]</scope>
    <source>
        <strain evidence="2 3">NBRC 107125</strain>
    </source>
</reference>
<organism evidence="2 3">
    <name type="scientific">Oceanicoccus sagamiensis</name>
    <dbReference type="NCBI Taxonomy" id="716816"/>
    <lineage>
        <taxon>Bacteria</taxon>
        <taxon>Pseudomonadati</taxon>
        <taxon>Pseudomonadota</taxon>
        <taxon>Gammaproteobacteria</taxon>
        <taxon>Cellvibrionales</taxon>
        <taxon>Spongiibacteraceae</taxon>
        <taxon>Oceanicoccus</taxon>
    </lineage>
</organism>
<protein>
    <submittedName>
        <fullName evidence="2">Uncharacterized protein</fullName>
    </submittedName>
</protein>
<dbReference type="KEGG" id="osg:BST96_09460"/>
<gene>
    <name evidence="2" type="ORF">BST96_09460</name>
</gene>
<evidence type="ECO:0000313" key="3">
    <source>
        <dbReference type="Proteomes" id="UP000193450"/>
    </source>
</evidence>
<accession>A0A1X9N8E7</accession>
<dbReference type="Proteomes" id="UP000193450">
    <property type="component" value="Chromosome"/>
</dbReference>
<dbReference type="EMBL" id="CP019343">
    <property type="protein sequence ID" value="ARN74330.1"/>
    <property type="molecule type" value="Genomic_DNA"/>
</dbReference>
<dbReference type="AlphaFoldDB" id="A0A1X9N8E7"/>
<dbReference type="STRING" id="716816.BST96_09460"/>
<feature type="transmembrane region" description="Helical" evidence="1">
    <location>
        <begin position="43"/>
        <end position="60"/>
    </location>
</feature>
<keyword evidence="1" id="KW-1133">Transmembrane helix</keyword>
<keyword evidence="1" id="KW-0812">Transmembrane</keyword>
<feature type="transmembrane region" description="Helical" evidence="1">
    <location>
        <begin position="6"/>
        <end position="23"/>
    </location>
</feature>
<feature type="transmembrane region" description="Helical" evidence="1">
    <location>
        <begin position="72"/>
        <end position="99"/>
    </location>
</feature>
<proteinExistence type="predicted"/>
<keyword evidence="3" id="KW-1185">Reference proteome</keyword>
<keyword evidence="1" id="KW-0472">Membrane</keyword>
<name>A0A1X9N8E7_9GAMM</name>
<evidence type="ECO:0000313" key="2">
    <source>
        <dbReference type="EMBL" id="ARN74330.1"/>
    </source>
</evidence>
<sequence>MNGILVYFFCITVLGLNLYLIKIYSEKWAKNKNDRYISSKFRLAFLAFGCASILSSYLILNEVYFKENKIDIIVILASTLLSAFLGIHGIYAFFSSLFLKTSSLYSWSKWLLNTRDYKLW</sequence>
<evidence type="ECO:0000256" key="1">
    <source>
        <dbReference type="SAM" id="Phobius"/>
    </source>
</evidence>